<dbReference type="SUPFAM" id="SSF52833">
    <property type="entry name" value="Thioredoxin-like"/>
    <property type="match status" value="1"/>
</dbReference>
<dbReference type="RefSeq" id="WP_165107018.1">
    <property type="nucleotide sequence ID" value="NZ_JAAKYA010000048.1"/>
</dbReference>
<dbReference type="Proteomes" id="UP000477311">
    <property type="component" value="Unassembled WGS sequence"/>
</dbReference>
<gene>
    <name evidence="2" type="ORF">G4L39_07100</name>
</gene>
<dbReference type="PANTHER" id="PTHR43640:SF1">
    <property type="entry name" value="THIOREDOXIN-DEPENDENT PEROXIREDOXIN"/>
    <property type="match status" value="1"/>
</dbReference>
<dbReference type="AlphaFoldDB" id="A0A6M1RNA4"/>
<accession>A0A6M1RNA4</accession>
<dbReference type="GO" id="GO:0016491">
    <property type="term" value="F:oxidoreductase activity"/>
    <property type="evidence" value="ECO:0007669"/>
    <property type="project" value="InterPro"/>
</dbReference>
<dbReference type="InterPro" id="IPR047262">
    <property type="entry name" value="PRX-like1"/>
</dbReference>
<name>A0A6M1RNA4_9BACT</name>
<evidence type="ECO:0000259" key="1">
    <source>
        <dbReference type="PROSITE" id="PS51352"/>
    </source>
</evidence>
<comment type="caution">
    <text evidence="2">The sequence shown here is derived from an EMBL/GenBank/DDBJ whole genome shotgun (WGS) entry which is preliminary data.</text>
</comment>
<proteinExistence type="predicted"/>
<feature type="domain" description="Thioredoxin" evidence="1">
    <location>
        <begin position="10"/>
        <end position="165"/>
    </location>
</feature>
<dbReference type="EMBL" id="JAAKYA010000048">
    <property type="protein sequence ID" value="NGO39163.1"/>
    <property type="molecule type" value="Genomic_DNA"/>
</dbReference>
<reference evidence="2 3" key="1">
    <citation type="submission" date="2020-02" db="EMBL/GenBank/DDBJ databases">
        <title>Draft genome sequence of Limisphaera ngatamarikiensis NGM72.4T, a thermophilic Verrucomicrobia grouped in subdivision 3.</title>
        <authorList>
            <person name="Carere C.R."/>
            <person name="Steen J."/>
            <person name="Hugenholtz P."/>
            <person name="Stott M.B."/>
        </authorList>
    </citation>
    <scope>NUCLEOTIDE SEQUENCE [LARGE SCALE GENOMIC DNA]</scope>
    <source>
        <strain evidence="2 3">NGM72.4</strain>
    </source>
</reference>
<evidence type="ECO:0000313" key="3">
    <source>
        <dbReference type="Proteomes" id="UP000477311"/>
    </source>
</evidence>
<organism evidence="2 3">
    <name type="scientific">Limisphaera ngatamarikiensis</name>
    <dbReference type="NCBI Taxonomy" id="1324935"/>
    <lineage>
        <taxon>Bacteria</taxon>
        <taxon>Pseudomonadati</taxon>
        <taxon>Verrucomicrobiota</taxon>
        <taxon>Verrucomicrobiia</taxon>
        <taxon>Limisphaerales</taxon>
        <taxon>Limisphaeraceae</taxon>
        <taxon>Limisphaera</taxon>
    </lineage>
</organism>
<dbReference type="InterPro" id="IPR000866">
    <property type="entry name" value="AhpC/TSA"/>
</dbReference>
<evidence type="ECO:0000313" key="2">
    <source>
        <dbReference type="EMBL" id="NGO39163.1"/>
    </source>
</evidence>
<dbReference type="CDD" id="cd02969">
    <property type="entry name" value="PRX_like1"/>
    <property type="match status" value="1"/>
</dbReference>
<keyword evidence="3" id="KW-1185">Reference proteome</keyword>
<dbReference type="PROSITE" id="PS51352">
    <property type="entry name" value="THIOREDOXIN_2"/>
    <property type="match status" value="1"/>
</dbReference>
<dbReference type="InterPro" id="IPR013766">
    <property type="entry name" value="Thioredoxin_domain"/>
</dbReference>
<dbReference type="Pfam" id="PF00578">
    <property type="entry name" value="AhpC-TSA"/>
    <property type="match status" value="1"/>
</dbReference>
<dbReference type="PANTHER" id="PTHR43640">
    <property type="entry name" value="OS07G0260300 PROTEIN"/>
    <property type="match status" value="1"/>
</dbReference>
<dbReference type="GO" id="GO:0016209">
    <property type="term" value="F:antioxidant activity"/>
    <property type="evidence" value="ECO:0007669"/>
    <property type="project" value="InterPro"/>
</dbReference>
<sequence length="193" mass="21547">MALTPSTMLLPLGTPAPDFRLPDTEGRLVSLADFNGAPAYLVMFICNHCPYVKHIRSHLATLCREYQSKGVAIVGINANDVERYPEDSPERMKEEVRSAGYTFPYLFDASQEVAKAYRAACTPDFFLFDRERKLVYRGQYDDSRPGNGIPVTGRDLRAALDAVLAGRPVPANQKPSIGCNIKWKPGNEPDYFK</sequence>
<dbReference type="Gene3D" id="3.40.30.10">
    <property type="entry name" value="Glutaredoxin"/>
    <property type="match status" value="1"/>
</dbReference>
<protein>
    <submittedName>
        <fullName evidence="2">Thioredoxin family protein</fullName>
    </submittedName>
</protein>
<dbReference type="InterPro" id="IPR036249">
    <property type="entry name" value="Thioredoxin-like_sf"/>
</dbReference>